<feature type="transmembrane region" description="Helical" evidence="1">
    <location>
        <begin position="165"/>
        <end position="190"/>
    </location>
</feature>
<evidence type="ECO:0000256" key="1">
    <source>
        <dbReference type="SAM" id="Phobius"/>
    </source>
</evidence>
<dbReference type="GO" id="GO:0015234">
    <property type="term" value="F:thiamine transmembrane transporter activity"/>
    <property type="evidence" value="ECO:0007669"/>
    <property type="project" value="InterPro"/>
</dbReference>
<accession>A0A2N7AQV5</accession>
<organism evidence="2 3">
    <name type="scientific">Companilactobacillus nuruki</name>
    <dbReference type="NCBI Taxonomy" id="1993540"/>
    <lineage>
        <taxon>Bacteria</taxon>
        <taxon>Bacillati</taxon>
        <taxon>Bacillota</taxon>
        <taxon>Bacilli</taxon>
        <taxon>Lactobacillales</taxon>
        <taxon>Lactobacillaceae</taxon>
        <taxon>Companilactobacillus</taxon>
    </lineage>
</organism>
<dbReference type="AlphaFoldDB" id="A0A2N7AQV5"/>
<feature type="transmembrane region" description="Helical" evidence="1">
    <location>
        <begin position="68"/>
        <end position="85"/>
    </location>
</feature>
<dbReference type="NCBIfam" id="TIGR02357">
    <property type="entry name" value="ECF_ThiT_YuaJ"/>
    <property type="match status" value="1"/>
</dbReference>
<gene>
    <name evidence="2" type="primary">thiT</name>
    <name evidence="2" type="ORF">CBP76_12480</name>
</gene>
<dbReference type="Gene3D" id="1.10.1760.20">
    <property type="match status" value="1"/>
</dbReference>
<reference evidence="2 3" key="1">
    <citation type="submission" date="2017-05" db="EMBL/GenBank/DDBJ databases">
        <title>Lactobacillus nurukis nov., sp. nov., isolated from nuruk.</title>
        <authorList>
            <person name="Kim S.-J."/>
        </authorList>
    </citation>
    <scope>NUCLEOTIDE SEQUENCE [LARGE SCALE GENOMIC DNA]</scope>
    <source>
        <strain evidence="2 3">SYF10-1a</strain>
    </source>
</reference>
<sequence>MTKSEGSFFVTNVGKNSELIVITEGALITALALALSFVPHTTGVSAVEFSYGLIPMAIFALRRGVKAGLMAGLVWGILDLVLFGFSKGGFLNPLQGFVEYPLAFGAVGLIGLGSNQVKESLEHGKNAIGLILFYSSIGFFAKYFFHFIAGGIYWGLYAPKNMNPWVYSLVINGGSFVANMIMLLILVVVLNRVFRRLILSKN</sequence>
<name>A0A2N7AQV5_9LACO</name>
<keyword evidence="1" id="KW-0472">Membrane</keyword>
<dbReference type="GO" id="GO:0005886">
    <property type="term" value="C:plasma membrane"/>
    <property type="evidence" value="ECO:0007669"/>
    <property type="project" value="InterPro"/>
</dbReference>
<dbReference type="Proteomes" id="UP000235649">
    <property type="component" value="Unassembled WGS sequence"/>
</dbReference>
<feature type="transmembrane region" description="Helical" evidence="1">
    <location>
        <begin position="127"/>
        <end position="145"/>
    </location>
</feature>
<evidence type="ECO:0000313" key="3">
    <source>
        <dbReference type="Proteomes" id="UP000235649"/>
    </source>
</evidence>
<dbReference type="OrthoDB" id="9795813at2"/>
<feature type="transmembrane region" description="Helical" evidence="1">
    <location>
        <begin position="20"/>
        <end position="38"/>
    </location>
</feature>
<keyword evidence="1" id="KW-0812">Transmembrane</keyword>
<evidence type="ECO:0000313" key="2">
    <source>
        <dbReference type="EMBL" id="PMD67739.1"/>
    </source>
</evidence>
<proteinExistence type="predicted"/>
<comment type="caution">
    <text evidence="2">The sequence shown here is derived from an EMBL/GenBank/DDBJ whole genome shotgun (WGS) entry which is preliminary data.</text>
</comment>
<feature type="transmembrane region" description="Helical" evidence="1">
    <location>
        <begin position="97"/>
        <end position="115"/>
    </location>
</feature>
<dbReference type="Pfam" id="PF09515">
    <property type="entry name" value="Thia_YuaJ"/>
    <property type="match status" value="1"/>
</dbReference>
<keyword evidence="1" id="KW-1133">Transmembrane helix</keyword>
<dbReference type="EMBL" id="NIPR01000064">
    <property type="protein sequence ID" value="PMD67739.1"/>
    <property type="molecule type" value="Genomic_DNA"/>
</dbReference>
<keyword evidence="3" id="KW-1185">Reference proteome</keyword>
<dbReference type="InterPro" id="IPR012651">
    <property type="entry name" value="Thia_Transptr_ThiT"/>
</dbReference>
<protein>
    <submittedName>
        <fullName evidence="2">Energy-coupled thiamine transporter ThiT</fullName>
    </submittedName>
</protein>